<reference evidence="1 2" key="1">
    <citation type="submission" date="2021-06" db="EMBL/GenBank/DDBJ databases">
        <title>Caerostris darwini draft genome.</title>
        <authorList>
            <person name="Kono N."/>
            <person name="Arakawa K."/>
        </authorList>
    </citation>
    <scope>NUCLEOTIDE SEQUENCE [LARGE SCALE GENOMIC DNA]</scope>
</reference>
<gene>
    <name evidence="1" type="ORF">CDAR_587931</name>
</gene>
<evidence type="ECO:0000313" key="2">
    <source>
        <dbReference type="Proteomes" id="UP001054837"/>
    </source>
</evidence>
<organism evidence="1 2">
    <name type="scientific">Caerostris darwini</name>
    <dbReference type="NCBI Taxonomy" id="1538125"/>
    <lineage>
        <taxon>Eukaryota</taxon>
        <taxon>Metazoa</taxon>
        <taxon>Ecdysozoa</taxon>
        <taxon>Arthropoda</taxon>
        <taxon>Chelicerata</taxon>
        <taxon>Arachnida</taxon>
        <taxon>Araneae</taxon>
        <taxon>Araneomorphae</taxon>
        <taxon>Entelegynae</taxon>
        <taxon>Araneoidea</taxon>
        <taxon>Araneidae</taxon>
        <taxon>Caerostris</taxon>
    </lineage>
</organism>
<comment type="caution">
    <text evidence="1">The sequence shown here is derived from an EMBL/GenBank/DDBJ whole genome shotgun (WGS) entry which is preliminary data.</text>
</comment>
<evidence type="ECO:0000313" key="1">
    <source>
        <dbReference type="EMBL" id="GIY16127.1"/>
    </source>
</evidence>
<dbReference type="Proteomes" id="UP001054837">
    <property type="component" value="Unassembled WGS sequence"/>
</dbReference>
<proteinExistence type="predicted"/>
<sequence length="162" mass="18050">MTAEISLRPPSNNLIKNLSSWRQDRLGLHVPQAHHQLSNRVRRATLAVSTSPPPASLDLGSIPGFNFIISDSIPISSGKEATLFSGGKVPPLQMPTNYDRRIPTGLPRSPTLELPAVFYSSYHIRTPKLHFARRLPSCKYWEGDETNSLMFQEMALVQSISQ</sequence>
<dbReference type="AlphaFoldDB" id="A0AAV4R6W3"/>
<keyword evidence="2" id="KW-1185">Reference proteome</keyword>
<protein>
    <submittedName>
        <fullName evidence="1">Uncharacterized protein</fullName>
    </submittedName>
</protein>
<dbReference type="EMBL" id="BPLQ01005635">
    <property type="protein sequence ID" value="GIY16127.1"/>
    <property type="molecule type" value="Genomic_DNA"/>
</dbReference>
<name>A0AAV4R6W3_9ARAC</name>
<accession>A0AAV4R6W3</accession>